<evidence type="ECO:0000256" key="8">
    <source>
        <dbReference type="SAM" id="SignalP"/>
    </source>
</evidence>
<evidence type="ECO:0000256" key="7">
    <source>
        <dbReference type="ARBA" id="ARBA00023237"/>
    </source>
</evidence>
<evidence type="ECO:0000256" key="3">
    <source>
        <dbReference type="ARBA" id="ARBA00022452"/>
    </source>
</evidence>
<comment type="caution">
    <text evidence="9">The sequence shown here is derived from an EMBL/GenBank/DDBJ whole genome shotgun (WGS) entry which is preliminary data.</text>
</comment>
<feature type="chain" id="PRO_5020743356" evidence="8">
    <location>
        <begin position="25"/>
        <end position="460"/>
    </location>
</feature>
<gene>
    <name evidence="9" type="ORF">EXE30_06410</name>
</gene>
<keyword evidence="4" id="KW-0812">Transmembrane</keyword>
<dbReference type="Proteomes" id="UP000292110">
    <property type="component" value="Unassembled WGS sequence"/>
</dbReference>
<proteinExistence type="inferred from homology"/>
<dbReference type="GO" id="GO:0009279">
    <property type="term" value="C:cell outer membrane"/>
    <property type="evidence" value="ECO:0007669"/>
    <property type="project" value="UniProtKB-SubCell"/>
</dbReference>
<keyword evidence="10" id="KW-1185">Reference proteome</keyword>
<organism evidence="9 10">
    <name type="scientific">Acinetobacter halotolerans</name>
    <dbReference type="NCBI Taxonomy" id="1752076"/>
    <lineage>
        <taxon>Bacteria</taxon>
        <taxon>Pseudomonadati</taxon>
        <taxon>Pseudomonadota</taxon>
        <taxon>Gammaproteobacteria</taxon>
        <taxon>Moraxellales</taxon>
        <taxon>Moraxellaceae</taxon>
        <taxon>Acinetobacter</taxon>
    </lineage>
</organism>
<dbReference type="EMBL" id="SGIM01000004">
    <property type="protein sequence ID" value="RZF53605.1"/>
    <property type="molecule type" value="Genomic_DNA"/>
</dbReference>
<comment type="similarity">
    <text evidence="2">Belongs to the OmpP1/FadL family.</text>
</comment>
<evidence type="ECO:0000256" key="1">
    <source>
        <dbReference type="ARBA" id="ARBA00004571"/>
    </source>
</evidence>
<name>A0A4Q6X9Y0_9GAMM</name>
<keyword evidence="5 8" id="KW-0732">Signal</keyword>
<evidence type="ECO:0000256" key="5">
    <source>
        <dbReference type="ARBA" id="ARBA00022729"/>
    </source>
</evidence>
<evidence type="ECO:0000313" key="10">
    <source>
        <dbReference type="Proteomes" id="UP000292110"/>
    </source>
</evidence>
<comment type="subcellular location">
    <subcellularLocation>
        <location evidence="1">Cell outer membrane</location>
        <topology evidence="1">Multi-pass membrane protein</topology>
    </subcellularLocation>
</comment>
<keyword evidence="6" id="KW-0472">Membrane</keyword>
<feature type="signal peptide" evidence="8">
    <location>
        <begin position="1"/>
        <end position="24"/>
    </location>
</feature>
<dbReference type="PANTHER" id="PTHR35093:SF8">
    <property type="entry name" value="OUTER MEMBRANE PROTEIN NMB0088-RELATED"/>
    <property type="match status" value="1"/>
</dbReference>
<keyword evidence="7" id="KW-0998">Cell outer membrane</keyword>
<dbReference type="Gene3D" id="2.40.160.60">
    <property type="entry name" value="Outer membrane protein transport protein (OMPP1/FadL/TodX)"/>
    <property type="match status" value="1"/>
</dbReference>
<keyword evidence="3" id="KW-1134">Transmembrane beta strand</keyword>
<dbReference type="RefSeq" id="WP_121929462.1">
    <property type="nucleotide sequence ID" value="NZ_SGIM01000004.1"/>
</dbReference>
<protein>
    <submittedName>
        <fullName evidence="9">Long-chain fatty acid transporter</fullName>
    </submittedName>
</protein>
<dbReference type="SUPFAM" id="SSF56935">
    <property type="entry name" value="Porins"/>
    <property type="match status" value="1"/>
</dbReference>
<evidence type="ECO:0000313" key="9">
    <source>
        <dbReference type="EMBL" id="RZF53605.1"/>
    </source>
</evidence>
<dbReference type="AlphaFoldDB" id="A0A4Q6X9Y0"/>
<sequence length="460" mass="50315">MNHMTKKKALATAIALLCSGSLHAAAFDRTGQSIAPFLQPGNYYEAGLTISDASLQGQEAGLNKARASMSDIANTDYRPSTALKLQLSPEFSFGLLYDQPFGSDTAYSGKNSFVASANDNVIPGMTTTKFAEATGGKIPTGNSNARFNMQNLSLIFGYQPNKNWNFYAGPTYQTFKSRVELRGDVYSLYNGYDAHTDIIGDWGWLAGFAYQIPEKAIKTSLTYRSAIVHKVNATENAPIIDMLNTTQGRDFVDQHLDHLISMGMMTQEKKAQLNEAFDDLPETKNSGTTKFRSPDSVNFDFQTGLRPGTLLFGNVRWVHWSGFKYQPYRFGEISKAIGVLATPSSPEGFGLVHYFEDQWSGNLGIGQRLSPKLFGSASVGWDSGAGEKVSTGGPSKGYYNIGLGAQYSPTPQYFISGGMKYFWLGDAKGQLGAQAGSDYYVSEFKDNHSIGYGLKIGYKF</sequence>
<evidence type="ECO:0000256" key="6">
    <source>
        <dbReference type="ARBA" id="ARBA00023136"/>
    </source>
</evidence>
<evidence type="ECO:0000256" key="2">
    <source>
        <dbReference type="ARBA" id="ARBA00008163"/>
    </source>
</evidence>
<evidence type="ECO:0000256" key="4">
    <source>
        <dbReference type="ARBA" id="ARBA00022692"/>
    </source>
</evidence>
<dbReference type="GO" id="GO:0015483">
    <property type="term" value="F:long-chain fatty acid transporting porin activity"/>
    <property type="evidence" value="ECO:0007669"/>
    <property type="project" value="TreeGrafter"/>
</dbReference>
<dbReference type="InterPro" id="IPR005017">
    <property type="entry name" value="OMPP1/FadL/TodX"/>
</dbReference>
<reference evidence="9 10" key="1">
    <citation type="submission" date="2019-02" db="EMBL/GenBank/DDBJ databases">
        <title>The draft genome of Acinetobacter halotolerans strain JCM 31009.</title>
        <authorList>
            <person name="Qin J."/>
            <person name="Feng Y."/>
            <person name="Nemec A."/>
            <person name="Zong Z."/>
        </authorList>
    </citation>
    <scope>NUCLEOTIDE SEQUENCE [LARGE SCALE GENOMIC DNA]</scope>
    <source>
        <strain evidence="9 10">JCM 31009</strain>
    </source>
</reference>
<dbReference type="PANTHER" id="PTHR35093">
    <property type="entry name" value="OUTER MEMBRANE PROTEIN NMB0088-RELATED"/>
    <property type="match status" value="1"/>
</dbReference>
<accession>A0A4Q6X9Y0</accession>